<sequence>MFPALAAGALHVAMGPDHISAIMTVSVCQRCKAFWYGIRWGVGHSVGLALVAVLLWTIEAEMTDTRTQTFAYVASYISGAFMLTFGLYFLAKAKSELDKIAEIAECRSARQMQPYEHVDFELLDDDLVRDLEGDDCDDIEDSEFQVVGLSSTDSSLRPIPEMEEEVAVRQSSQHSRASRRTKLVQALVSFCAGILGGIAGPGGMLAIVPASYYSTAVEAYTYIGSFFVASTLMMGIVAALYGEGEPVVAVAVLSAQRSLPKKLTYRQFCLVRDGHRSAEDDSWWLDVDVDRKPKRSSKKGRVPARLFVASVSSDDDYQSSSTPQYGEDHVEEELKMPPRLPSRPAGLQGSSVPTRRNKLAKLLKTWEVIDEDEMWCMVDEDEQKKVSSRTRRRSYADVAANEMGIGAFEDPHVVETTGRGIVPSRDVMMKQTVCEDIDEFDDVKGVCEAKFGRSLKGRVEASRRHHERAARKKERKMRKCGK</sequence>
<keyword evidence="4" id="KW-1185">Reference proteome</keyword>
<keyword evidence="2" id="KW-0812">Transmembrane</keyword>
<evidence type="ECO:0000313" key="4">
    <source>
        <dbReference type="Proteomes" id="UP000591131"/>
    </source>
</evidence>
<dbReference type="OrthoDB" id="669460at2759"/>
<protein>
    <submittedName>
        <fullName evidence="3">Uncharacterized protein</fullName>
    </submittedName>
</protein>
<feature type="transmembrane region" description="Helical" evidence="2">
    <location>
        <begin position="219"/>
        <end position="241"/>
    </location>
</feature>
<feature type="compositionally biased region" description="Basic residues" evidence="1">
    <location>
        <begin position="463"/>
        <end position="482"/>
    </location>
</feature>
<feature type="transmembrane region" description="Helical" evidence="2">
    <location>
        <begin position="40"/>
        <end position="58"/>
    </location>
</feature>
<gene>
    <name evidence="3" type="ORF">FOL47_011260</name>
</gene>
<evidence type="ECO:0000256" key="2">
    <source>
        <dbReference type="SAM" id="Phobius"/>
    </source>
</evidence>
<reference evidence="3 4" key="1">
    <citation type="submission" date="2020-04" db="EMBL/GenBank/DDBJ databases">
        <title>Perkinsus chesapeaki whole genome sequence.</title>
        <authorList>
            <person name="Bogema D.R."/>
        </authorList>
    </citation>
    <scope>NUCLEOTIDE SEQUENCE [LARGE SCALE GENOMIC DNA]</scope>
    <source>
        <strain evidence="3">ATCC PRA-425</strain>
    </source>
</reference>
<feature type="transmembrane region" description="Helical" evidence="2">
    <location>
        <begin position="70"/>
        <end position="91"/>
    </location>
</feature>
<feature type="transmembrane region" description="Helical" evidence="2">
    <location>
        <begin position="183"/>
        <end position="207"/>
    </location>
</feature>
<keyword evidence="2" id="KW-1133">Transmembrane helix</keyword>
<evidence type="ECO:0000256" key="1">
    <source>
        <dbReference type="SAM" id="MobiDB-lite"/>
    </source>
</evidence>
<organism evidence="3 4">
    <name type="scientific">Perkinsus chesapeaki</name>
    <name type="common">Clam parasite</name>
    <name type="synonym">Perkinsus andrewsi</name>
    <dbReference type="NCBI Taxonomy" id="330153"/>
    <lineage>
        <taxon>Eukaryota</taxon>
        <taxon>Sar</taxon>
        <taxon>Alveolata</taxon>
        <taxon>Perkinsozoa</taxon>
        <taxon>Perkinsea</taxon>
        <taxon>Perkinsida</taxon>
        <taxon>Perkinsidae</taxon>
        <taxon>Perkinsus</taxon>
    </lineage>
</organism>
<feature type="region of interest" description="Disordered" evidence="1">
    <location>
        <begin position="313"/>
        <end position="353"/>
    </location>
</feature>
<feature type="region of interest" description="Disordered" evidence="1">
    <location>
        <begin position="458"/>
        <end position="482"/>
    </location>
</feature>
<evidence type="ECO:0000313" key="3">
    <source>
        <dbReference type="EMBL" id="KAF4652131.1"/>
    </source>
</evidence>
<keyword evidence="2" id="KW-0472">Membrane</keyword>
<dbReference type="PANTHER" id="PTHR33876">
    <property type="entry name" value="UNNAMED PRODUCT"/>
    <property type="match status" value="1"/>
</dbReference>
<proteinExistence type="predicted"/>
<accession>A0A7J6L025</accession>
<name>A0A7J6L025_PERCH</name>
<feature type="compositionally biased region" description="Basic and acidic residues" evidence="1">
    <location>
        <begin position="326"/>
        <end position="336"/>
    </location>
</feature>
<dbReference type="AlphaFoldDB" id="A0A7J6L025"/>
<dbReference type="PANTHER" id="PTHR33876:SF4">
    <property type="entry name" value="CHLOROPLAST PROTEIN FOR GROWTH AND FERTILITY 2"/>
    <property type="match status" value="1"/>
</dbReference>
<dbReference type="EMBL" id="JAAPAO010000960">
    <property type="protein sequence ID" value="KAF4652131.1"/>
    <property type="molecule type" value="Genomic_DNA"/>
</dbReference>
<comment type="caution">
    <text evidence="3">The sequence shown here is derived from an EMBL/GenBank/DDBJ whole genome shotgun (WGS) entry which is preliminary data.</text>
</comment>
<dbReference type="Proteomes" id="UP000591131">
    <property type="component" value="Unassembled WGS sequence"/>
</dbReference>
<dbReference type="InterPro" id="IPR052776">
    <property type="entry name" value="Chloro_ReproSupport/MetalTrans"/>
</dbReference>